<keyword evidence="8" id="KW-0626">Porin</keyword>
<name>A0ABZ0ZZJ5_9PSED</name>
<evidence type="ECO:0000256" key="3">
    <source>
        <dbReference type="ARBA" id="ARBA00022448"/>
    </source>
</evidence>
<keyword evidence="3" id="KW-0813">Transport</keyword>
<dbReference type="InterPro" id="IPR050298">
    <property type="entry name" value="Gram-neg_bact_OMP"/>
</dbReference>
<evidence type="ECO:0000256" key="1">
    <source>
        <dbReference type="ARBA" id="ARBA00004571"/>
    </source>
</evidence>
<dbReference type="PANTHER" id="PTHR34501">
    <property type="entry name" value="PROTEIN YDDL-RELATED"/>
    <property type="match status" value="1"/>
</dbReference>
<protein>
    <submittedName>
        <fullName evidence="13">Porin</fullName>
    </submittedName>
</protein>
<keyword evidence="7" id="KW-0406">Ion transport</keyword>
<feature type="domain" description="Porin" evidence="12">
    <location>
        <begin position="13"/>
        <end position="334"/>
    </location>
</feature>
<keyword evidence="9" id="KW-0472">Membrane</keyword>
<feature type="chain" id="PRO_5046920916" evidence="11">
    <location>
        <begin position="24"/>
        <end position="334"/>
    </location>
</feature>
<comment type="subunit">
    <text evidence="2">Homotrimer.</text>
</comment>
<sequence length="334" mass="35441">MYRTIKSKALCFASVVVAGQASAQSGAQIYGLTDLSLYSQQLSEQSPVNSVANGNVSSSYIGFRGSEDLGDGVKASFQLESFFRADTGEIGRDGNTDSLFHRQAWVRLSSTKLGTLRLGRTVSPGWQTIIKYGPFGGPANNSPIVMQTYQPSPIHPMMTSRGASDGQRANSISYSSTVVSGFSVLSVYAPGEGGPNGRREGAMLNYEQGPLGVAIAAEKLSGMSLQAGALAPALVTQARPGYVVTDDSTVNAALSYDLKSVKLFGQLARTKPTNTTSSETNFTTSQLGASIPLEVAQFTLAWGRTEKQQTATSDLTRDTISAAYTHFLSKRTDL</sequence>
<keyword evidence="14" id="KW-1185">Reference proteome</keyword>
<gene>
    <name evidence="13" type="ORF">SPL95_14500</name>
</gene>
<evidence type="ECO:0000256" key="5">
    <source>
        <dbReference type="ARBA" id="ARBA00022692"/>
    </source>
</evidence>
<keyword evidence="6 11" id="KW-0732">Signal</keyword>
<dbReference type="Proteomes" id="UP001322392">
    <property type="component" value="Chromosome"/>
</dbReference>
<evidence type="ECO:0000256" key="6">
    <source>
        <dbReference type="ARBA" id="ARBA00022729"/>
    </source>
</evidence>
<evidence type="ECO:0000256" key="9">
    <source>
        <dbReference type="ARBA" id="ARBA00023136"/>
    </source>
</evidence>
<keyword evidence="10" id="KW-0998">Cell outer membrane</keyword>
<accession>A0ABZ0ZZJ5</accession>
<organism evidence="13 14">
    <name type="scientific">Pseudomonas canadensis</name>
    <dbReference type="NCBI Taxonomy" id="915099"/>
    <lineage>
        <taxon>Bacteria</taxon>
        <taxon>Pseudomonadati</taxon>
        <taxon>Pseudomonadota</taxon>
        <taxon>Gammaproteobacteria</taxon>
        <taxon>Pseudomonadales</taxon>
        <taxon>Pseudomonadaceae</taxon>
        <taxon>Pseudomonas</taxon>
    </lineage>
</organism>
<dbReference type="EMBL" id="CP139639">
    <property type="protein sequence ID" value="WRI21843.1"/>
    <property type="molecule type" value="Genomic_DNA"/>
</dbReference>
<dbReference type="RefSeq" id="WP_323985680.1">
    <property type="nucleotide sequence ID" value="NZ_CP139639.1"/>
</dbReference>
<dbReference type="PANTHER" id="PTHR34501:SF9">
    <property type="entry name" value="MAJOR OUTER MEMBRANE PROTEIN P.IA"/>
    <property type="match status" value="1"/>
</dbReference>
<dbReference type="InterPro" id="IPR033900">
    <property type="entry name" value="Gram_neg_porin_domain"/>
</dbReference>
<dbReference type="Pfam" id="PF13609">
    <property type="entry name" value="Porin_4"/>
    <property type="match status" value="1"/>
</dbReference>
<evidence type="ECO:0000256" key="7">
    <source>
        <dbReference type="ARBA" id="ARBA00023065"/>
    </source>
</evidence>
<evidence type="ECO:0000259" key="12">
    <source>
        <dbReference type="Pfam" id="PF13609"/>
    </source>
</evidence>
<evidence type="ECO:0000313" key="13">
    <source>
        <dbReference type="EMBL" id="WRI21843.1"/>
    </source>
</evidence>
<dbReference type="SUPFAM" id="SSF56935">
    <property type="entry name" value="Porins"/>
    <property type="match status" value="1"/>
</dbReference>
<evidence type="ECO:0000313" key="14">
    <source>
        <dbReference type="Proteomes" id="UP001322392"/>
    </source>
</evidence>
<dbReference type="Gene3D" id="2.40.160.10">
    <property type="entry name" value="Porin"/>
    <property type="match status" value="1"/>
</dbReference>
<reference evidence="13 14" key="1">
    <citation type="submission" date="2023-12" db="EMBL/GenBank/DDBJ databases">
        <title>First complete genome sequence of Pseudomonas canadensis strain Pcan-CK-23 isolated from homogenized tissues of Zophobas morio larvae.</title>
        <authorList>
            <person name="Kundlacz C."/>
            <person name="Aldeia C."/>
            <person name="Eddoubaji Y."/>
            <person name="Campos-Madueno E.I."/>
            <person name="Endimiani A."/>
        </authorList>
    </citation>
    <scope>NUCLEOTIDE SEQUENCE [LARGE SCALE GENOMIC DNA]</scope>
    <source>
        <strain evidence="13 14">Pcan-CK-23</strain>
    </source>
</reference>
<evidence type="ECO:0000256" key="2">
    <source>
        <dbReference type="ARBA" id="ARBA00011233"/>
    </source>
</evidence>
<dbReference type="CDD" id="cd00342">
    <property type="entry name" value="gram_neg_porins"/>
    <property type="match status" value="1"/>
</dbReference>
<evidence type="ECO:0000256" key="4">
    <source>
        <dbReference type="ARBA" id="ARBA00022452"/>
    </source>
</evidence>
<keyword evidence="5" id="KW-0812">Transmembrane</keyword>
<feature type="signal peptide" evidence="11">
    <location>
        <begin position="1"/>
        <end position="23"/>
    </location>
</feature>
<evidence type="ECO:0000256" key="8">
    <source>
        <dbReference type="ARBA" id="ARBA00023114"/>
    </source>
</evidence>
<keyword evidence="4" id="KW-1134">Transmembrane beta strand</keyword>
<comment type="subcellular location">
    <subcellularLocation>
        <location evidence="1">Cell outer membrane</location>
        <topology evidence="1">Multi-pass membrane protein</topology>
    </subcellularLocation>
</comment>
<dbReference type="InterPro" id="IPR023614">
    <property type="entry name" value="Porin_dom_sf"/>
</dbReference>
<evidence type="ECO:0000256" key="11">
    <source>
        <dbReference type="SAM" id="SignalP"/>
    </source>
</evidence>
<proteinExistence type="predicted"/>
<evidence type="ECO:0000256" key="10">
    <source>
        <dbReference type="ARBA" id="ARBA00023237"/>
    </source>
</evidence>